<dbReference type="AlphaFoldDB" id="A0A3B1JVL0"/>
<dbReference type="Ensembl" id="ENSAMXT00000043934.1">
    <property type="protein sequence ID" value="ENSAMXP00000045880.1"/>
    <property type="gene ID" value="ENSAMXG00000031457.1"/>
</dbReference>
<keyword evidence="3" id="KW-1185">Reference proteome</keyword>
<keyword evidence="1" id="KW-0175">Coiled coil</keyword>
<sequence length="187" mass="21657">QLTTELQKLHSESRLSQDEARTFEGRLSELNAQLARSQLWGQQQLAALQSREEEVVVLKVEMASLRENYHSKVAQVEALHTQLDSVEQSYSVALAEVEVLRQALGDARCDSSRLHRESELVVTNVNQWVKEQQTNEKLGMKIRDQSKKIIHLTAEKHLQETVEKLQAEIRKLKAELDERRMEAERYK</sequence>
<dbReference type="PANTHER" id="PTHR18881">
    <property type="entry name" value="POLYAMINE-MODULATED FACTOR 1-BINDING PROTEIN 1-RELATED"/>
    <property type="match status" value="1"/>
</dbReference>
<dbReference type="Bgee" id="ENSAMXG00000031457">
    <property type="expression patterns" value="Expressed in testis and 10 other cell types or tissues"/>
</dbReference>
<protein>
    <submittedName>
        <fullName evidence="2">Polyamine modulated factor 1 binding protein 1</fullName>
    </submittedName>
</protein>
<dbReference type="STRING" id="7994.ENSAMXP00000045880"/>
<feature type="coiled-coil region" evidence="1">
    <location>
        <begin position="155"/>
        <end position="182"/>
    </location>
</feature>
<accession>A0A3B1JVL0</accession>
<reference evidence="3" key="2">
    <citation type="journal article" date="2014" name="Nat. Commun.">
        <title>The cavefish genome reveals candidate genes for eye loss.</title>
        <authorList>
            <person name="McGaugh S.E."/>
            <person name="Gross J.B."/>
            <person name="Aken B."/>
            <person name="Blin M."/>
            <person name="Borowsky R."/>
            <person name="Chalopin D."/>
            <person name="Hinaux H."/>
            <person name="Jeffery W.R."/>
            <person name="Keene A."/>
            <person name="Ma L."/>
            <person name="Minx P."/>
            <person name="Murphy D."/>
            <person name="O'Quin K.E."/>
            <person name="Retaux S."/>
            <person name="Rohner N."/>
            <person name="Searle S.M."/>
            <person name="Stahl B.A."/>
            <person name="Tabin C."/>
            <person name="Volff J.N."/>
            <person name="Yoshizawa M."/>
            <person name="Warren W.C."/>
        </authorList>
    </citation>
    <scope>NUCLEOTIDE SEQUENCE [LARGE SCALE GENOMIC DNA]</scope>
    <source>
        <strain evidence="3">female</strain>
    </source>
</reference>
<evidence type="ECO:0000313" key="2">
    <source>
        <dbReference type="Ensembl" id="ENSAMXP00000045880.1"/>
    </source>
</evidence>
<evidence type="ECO:0000313" key="3">
    <source>
        <dbReference type="Proteomes" id="UP000018467"/>
    </source>
</evidence>
<dbReference type="PANTHER" id="PTHR18881:SF2">
    <property type="entry name" value="POLYAMINE-MODULATED FACTOR 1-BINDING PROTEIN 1"/>
    <property type="match status" value="1"/>
</dbReference>
<dbReference type="InParanoid" id="A0A3B1JVL0"/>
<organism evidence="2 3">
    <name type="scientific">Astyanax mexicanus</name>
    <name type="common">Blind cave fish</name>
    <name type="synonym">Astyanax fasciatus mexicanus</name>
    <dbReference type="NCBI Taxonomy" id="7994"/>
    <lineage>
        <taxon>Eukaryota</taxon>
        <taxon>Metazoa</taxon>
        <taxon>Chordata</taxon>
        <taxon>Craniata</taxon>
        <taxon>Vertebrata</taxon>
        <taxon>Euteleostomi</taxon>
        <taxon>Actinopterygii</taxon>
        <taxon>Neopterygii</taxon>
        <taxon>Teleostei</taxon>
        <taxon>Ostariophysi</taxon>
        <taxon>Characiformes</taxon>
        <taxon>Characoidei</taxon>
        <taxon>Acestrorhamphidae</taxon>
        <taxon>Acestrorhamphinae</taxon>
        <taxon>Astyanax</taxon>
    </lineage>
</organism>
<reference evidence="2" key="3">
    <citation type="submission" date="2025-08" db="UniProtKB">
        <authorList>
            <consortium name="Ensembl"/>
        </authorList>
    </citation>
    <scope>IDENTIFICATION</scope>
</reference>
<dbReference type="InterPro" id="IPR037391">
    <property type="entry name" value="PMF1-bd"/>
</dbReference>
<proteinExistence type="predicted"/>
<reference evidence="2" key="4">
    <citation type="submission" date="2025-09" db="UniProtKB">
        <authorList>
            <consortium name="Ensembl"/>
        </authorList>
    </citation>
    <scope>IDENTIFICATION</scope>
</reference>
<evidence type="ECO:0000256" key="1">
    <source>
        <dbReference type="SAM" id="Coils"/>
    </source>
</evidence>
<dbReference type="Proteomes" id="UP000018467">
    <property type="component" value="Unassembled WGS sequence"/>
</dbReference>
<reference evidence="3" key="1">
    <citation type="submission" date="2013-03" db="EMBL/GenBank/DDBJ databases">
        <authorList>
            <person name="Jeffery W."/>
            <person name="Warren W."/>
            <person name="Wilson R.K."/>
        </authorList>
    </citation>
    <scope>NUCLEOTIDE SEQUENCE</scope>
    <source>
        <strain evidence="3">female</strain>
    </source>
</reference>
<dbReference type="GO" id="GO:0007283">
    <property type="term" value="P:spermatogenesis"/>
    <property type="evidence" value="ECO:0007669"/>
    <property type="project" value="TreeGrafter"/>
</dbReference>
<name>A0A3B1JVL0_ASTMX</name>
<dbReference type="GeneTree" id="ENSGT00390000012700"/>